<feature type="domain" description="RxLR effector PexRD54 WY" evidence="8">
    <location>
        <begin position="80"/>
        <end position="117"/>
    </location>
</feature>
<feature type="chain" id="PRO_5035728865" description="RxLR effector PexRD54 WY domain-containing protein" evidence="7">
    <location>
        <begin position="27"/>
        <end position="259"/>
    </location>
</feature>
<organism evidence="9 10">
    <name type="scientific">Phytophthora infestans</name>
    <name type="common">Potato late blight agent</name>
    <name type="synonym">Botrytis infestans</name>
    <dbReference type="NCBI Taxonomy" id="4787"/>
    <lineage>
        <taxon>Eukaryota</taxon>
        <taxon>Sar</taxon>
        <taxon>Stramenopiles</taxon>
        <taxon>Oomycota</taxon>
        <taxon>Peronosporomycetes</taxon>
        <taxon>Peronosporales</taxon>
        <taxon>Peronosporaceae</taxon>
        <taxon>Phytophthora</taxon>
    </lineage>
</organism>
<dbReference type="InterPro" id="IPR054463">
    <property type="entry name" value="PexRD54_WY"/>
</dbReference>
<evidence type="ECO:0000256" key="6">
    <source>
        <dbReference type="ARBA" id="ARBA00023026"/>
    </source>
</evidence>
<dbReference type="GO" id="GO:0043657">
    <property type="term" value="C:host cell"/>
    <property type="evidence" value="ECO:0007669"/>
    <property type="project" value="UniProtKB-SubCell"/>
</dbReference>
<evidence type="ECO:0000256" key="5">
    <source>
        <dbReference type="ARBA" id="ARBA00022729"/>
    </source>
</evidence>
<evidence type="ECO:0000313" key="10">
    <source>
        <dbReference type="Proteomes" id="UP000704712"/>
    </source>
</evidence>
<evidence type="ECO:0000256" key="3">
    <source>
        <dbReference type="ARBA" id="ARBA00010400"/>
    </source>
</evidence>
<dbReference type="EMBL" id="JAACNO010000569">
    <property type="protein sequence ID" value="KAF4146698.1"/>
    <property type="molecule type" value="Genomic_DNA"/>
</dbReference>
<comment type="subcellular location">
    <subcellularLocation>
        <location evidence="1">Host cell</location>
    </subcellularLocation>
    <subcellularLocation>
        <location evidence="2">Secreted</location>
    </subcellularLocation>
</comment>
<keyword evidence="6" id="KW-0843">Virulence</keyword>
<gene>
    <name evidence="9" type="ORF">GN958_ATG04111</name>
</gene>
<evidence type="ECO:0000256" key="7">
    <source>
        <dbReference type="SAM" id="SignalP"/>
    </source>
</evidence>
<proteinExistence type="inferred from homology"/>
<keyword evidence="5 7" id="KW-0732">Signal</keyword>
<dbReference type="AlphaFoldDB" id="A0A8S9V837"/>
<evidence type="ECO:0000256" key="2">
    <source>
        <dbReference type="ARBA" id="ARBA00004613"/>
    </source>
</evidence>
<sequence length="259" mass="28932">MVVAIQRTAVILLVITALSAVVGADATKVNGPAARFVRFDTIAGIDQNNDERGLNFGANPIIAKIKTRINKILSQPKLHDWLKHSVSGGKVFEMLGLQLVQRNLLTNPNFLLWVKYVNDLNTKKPNPERVSAASLLIDRFGSAKLSEMLKKKAAVKDQNTKALALELQAQRLQDWKQLKKTPLDVFELIHLSKSDTLLDPVFPVWLKYVDDFHSQYYKMNSNFIEILSRGLGEKGMAQTLEQLKDPLQAGSAFSVLTSH</sequence>
<comment type="caution">
    <text evidence="9">The sequence shown here is derived from an EMBL/GenBank/DDBJ whole genome shotgun (WGS) entry which is preliminary data.</text>
</comment>
<protein>
    <recommendedName>
        <fullName evidence="8">RxLR effector PexRD54 WY domain-containing protein</fullName>
    </recommendedName>
</protein>
<dbReference type="Pfam" id="PF22748">
    <property type="entry name" value="PexRD54_WY"/>
    <property type="match status" value="1"/>
</dbReference>
<evidence type="ECO:0000256" key="1">
    <source>
        <dbReference type="ARBA" id="ARBA00004340"/>
    </source>
</evidence>
<evidence type="ECO:0000259" key="8">
    <source>
        <dbReference type="Pfam" id="PF22748"/>
    </source>
</evidence>
<comment type="similarity">
    <text evidence="3">Belongs to the RxLR effector family.</text>
</comment>
<accession>A0A8S9V837</accession>
<keyword evidence="4" id="KW-0964">Secreted</keyword>
<name>A0A8S9V837_PHYIN</name>
<evidence type="ECO:0000256" key="4">
    <source>
        <dbReference type="ARBA" id="ARBA00022525"/>
    </source>
</evidence>
<dbReference type="GO" id="GO:0005576">
    <property type="term" value="C:extracellular region"/>
    <property type="evidence" value="ECO:0007669"/>
    <property type="project" value="UniProtKB-SubCell"/>
</dbReference>
<dbReference type="Proteomes" id="UP000704712">
    <property type="component" value="Unassembled WGS sequence"/>
</dbReference>
<evidence type="ECO:0000313" key="9">
    <source>
        <dbReference type="EMBL" id="KAF4146698.1"/>
    </source>
</evidence>
<feature type="signal peptide" evidence="7">
    <location>
        <begin position="1"/>
        <end position="26"/>
    </location>
</feature>
<reference evidence="9" key="1">
    <citation type="submission" date="2020-03" db="EMBL/GenBank/DDBJ databases">
        <title>Hybrid Assembly of Korean Phytophthora infestans isolates.</title>
        <authorList>
            <person name="Prokchorchik M."/>
            <person name="Lee Y."/>
            <person name="Seo J."/>
            <person name="Cho J.-H."/>
            <person name="Park Y.-E."/>
            <person name="Jang D.-C."/>
            <person name="Im J.-S."/>
            <person name="Choi J.-G."/>
            <person name="Park H.-J."/>
            <person name="Lee G.-B."/>
            <person name="Lee Y.-G."/>
            <person name="Hong S.-Y."/>
            <person name="Cho K."/>
            <person name="Sohn K.H."/>
        </authorList>
    </citation>
    <scope>NUCLEOTIDE SEQUENCE</scope>
    <source>
        <strain evidence="9">KR_2_A2</strain>
    </source>
</reference>